<feature type="region of interest" description="Disordered" evidence="1">
    <location>
        <begin position="54"/>
        <end position="74"/>
    </location>
</feature>
<sequence length="107" mass="11828">MVSSVLEVSHEFCCPNQVQGALSWNTWPGGLLAFGTSCSVVLYDPLKKEVITNLNGHTKEDGSPSTELESGGSDNRLIDWELENTCVWSRRESSSCFYCSSEFCDSH</sequence>
<organism evidence="2 3">
    <name type="scientific">Mus spicilegus</name>
    <name type="common">Mound-building mouse</name>
    <dbReference type="NCBI Taxonomy" id="10103"/>
    <lineage>
        <taxon>Eukaryota</taxon>
        <taxon>Metazoa</taxon>
        <taxon>Chordata</taxon>
        <taxon>Craniata</taxon>
        <taxon>Vertebrata</taxon>
        <taxon>Euteleostomi</taxon>
        <taxon>Mammalia</taxon>
        <taxon>Eutheria</taxon>
        <taxon>Euarchontoglires</taxon>
        <taxon>Glires</taxon>
        <taxon>Rodentia</taxon>
        <taxon>Myomorpha</taxon>
        <taxon>Muroidea</taxon>
        <taxon>Muridae</taxon>
        <taxon>Murinae</taxon>
        <taxon>Mus</taxon>
        <taxon>Mus</taxon>
    </lineage>
</organism>
<evidence type="ECO:0000256" key="1">
    <source>
        <dbReference type="SAM" id="MobiDB-lite"/>
    </source>
</evidence>
<dbReference type="Proteomes" id="UP000694415">
    <property type="component" value="Unplaced"/>
</dbReference>
<keyword evidence="3" id="KW-1185">Reference proteome</keyword>
<reference evidence="2" key="2">
    <citation type="submission" date="2025-09" db="UniProtKB">
        <authorList>
            <consortium name="Ensembl"/>
        </authorList>
    </citation>
    <scope>IDENTIFICATION</scope>
</reference>
<dbReference type="InterPro" id="IPR011047">
    <property type="entry name" value="Quinoprotein_ADH-like_sf"/>
</dbReference>
<dbReference type="AlphaFoldDB" id="A0A8C6GJ18"/>
<accession>A0A8C6GJ18</accession>
<dbReference type="GeneTree" id="ENSGT00990000214152"/>
<dbReference type="SUPFAM" id="SSF50998">
    <property type="entry name" value="Quinoprotein alcohol dehydrogenase-like"/>
    <property type="match status" value="1"/>
</dbReference>
<protein>
    <submittedName>
        <fullName evidence="2">Uncharacterized protein</fullName>
    </submittedName>
</protein>
<proteinExistence type="predicted"/>
<evidence type="ECO:0000313" key="2">
    <source>
        <dbReference type="Ensembl" id="ENSMSIP00000007034.1"/>
    </source>
</evidence>
<dbReference type="Ensembl" id="ENSMSIT00000008954.1">
    <property type="protein sequence ID" value="ENSMSIP00000007034.1"/>
    <property type="gene ID" value="ENSMSIG00000006271.1"/>
</dbReference>
<name>A0A8C6GJ18_MUSSI</name>
<reference evidence="2" key="1">
    <citation type="submission" date="2025-08" db="UniProtKB">
        <authorList>
            <consortium name="Ensembl"/>
        </authorList>
    </citation>
    <scope>IDENTIFICATION</scope>
</reference>
<evidence type="ECO:0000313" key="3">
    <source>
        <dbReference type="Proteomes" id="UP000694415"/>
    </source>
</evidence>